<accession>A0ACC2FL87</accession>
<comment type="caution">
    <text evidence="1">The sequence shown here is derived from an EMBL/GenBank/DDBJ whole genome shotgun (WGS) entry which is preliminary data.</text>
</comment>
<organism evidence="1 2">
    <name type="scientific">Dallia pectoralis</name>
    <name type="common">Alaska blackfish</name>
    <dbReference type="NCBI Taxonomy" id="75939"/>
    <lineage>
        <taxon>Eukaryota</taxon>
        <taxon>Metazoa</taxon>
        <taxon>Chordata</taxon>
        <taxon>Craniata</taxon>
        <taxon>Vertebrata</taxon>
        <taxon>Euteleostomi</taxon>
        <taxon>Actinopterygii</taxon>
        <taxon>Neopterygii</taxon>
        <taxon>Teleostei</taxon>
        <taxon>Protacanthopterygii</taxon>
        <taxon>Esociformes</taxon>
        <taxon>Umbridae</taxon>
        <taxon>Dallia</taxon>
    </lineage>
</organism>
<dbReference type="EMBL" id="CM055752">
    <property type="protein sequence ID" value="KAJ7992107.1"/>
    <property type="molecule type" value="Genomic_DNA"/>
</dbReference>
<evidence type="ECO:0000313" key="2">
    <source>
        <dbReference type="Proteomes" id="UP001157502"/>
    </source>
</evidence>
<name>A0ACC2FL87_DALPE</name>
<sequence length="452" mass="48021">MSNSVRNAWVVTHVQPSGNEVQAAEGSPPPRSLGPTGSQTLGRFRVVHPKALGYVIAGSLTVAADNHLNQCLVKGSLGMNAVAAIVAFVGISLYSLDIAAILLFYQCVYFDCQESWSRSLGISSVLFLLSLLEFIVSICVSSFACHAVCECCQCCHPPTVIIVGEQMPVPHVGTATNNASFLPSYEDYRLVDLLVAHLCLSSGTKGFNLSDQLTTGSTKLGRFRLGHPKALGTVQIMTGLVILLIGIVMASSQAQDSLGVLSGIFVWGSMIYVIAGSLTVAADNQLNQCLVKGSLGMNVVATIISLVGIILYSIETAGTQLYFSCYNPFNQGQNNYYGSSNCPGAYWTRSSGISGVMLVLSLLEFIVSICVSSFGCKAVCQCCSCCSCCYTPEVIVIGEQILVPQVSSGNPNPAFVLPSFESLNIPKQPEGGSTNTKFIQYNPPPQYTSAFT</sequence>
<evidence type="ECO:0000313" key="1">
    <source>
        <dbReference type="EMBL" id="KAJ7992107.1"/>
    </source>
</evidence>
<reference evidence="1" key="1">
    <citation type="submission" date="2021-05" db="EMBL/GenBank/DDBJ databases">
        <authorList>
            <person name="Pan Q."/>
            <person name="Jouanno E."/>
            <person name="Zahm M."/>
            <person name="Klopp C."/>
            <person name="Cabau C."/>
            <person name="Louis A."/>
            <person name="Berthelot C."/>
            <person name="Parey E."/>
            <person name="Roest Crollius H."/>
            <person name="Montfort J."/>
            <person name="Robinson-Rechavi M."/>
            <person name="Bouchez O."/>
            <person name="Lampietro C."/>
            <person name="Lopez Roques C."/>
            <person name="Donnadieu C."/>
            <person name="Postlethwait J."/>
            <person name="Bobe J."/>
            <person name="Dillon D."/>
            <person name="Chandos A."/>
            <person name="von Hippel F."/>
            <person name="Guiguen Y."/>
        </authorList>
    </citation>
    <scope>NUCLEOTIDE SEQUENCE</scope>
    <source>
        <strain evidence="1">YG-Jan2019</strain>
    </source>
</reference>
<dbReference type="Proteomes" id="UP001157502">
    <property type="component" value="Chromosome 25"/>
</dbReference>
<protein>
    <submittedName>
        <fullName evidence="1">Uncharacterized protein</fullName>
    </submittedName>
</protein>
<proteinExistence type="predicted"/>
<keyword evidence="2" id="KW-1185">Reference proteome</keyword>
<gene>
    <name evidence="1" type="ORF">DPEC_G00275120</name>
</gene>